<evidence type="ECO:0000256" key="4">
    <source>
        <dbReference type="ARBA" id="ARBA00023136"/>
    </source>
</evidence>
<evidence type="ECO:0000256" key="1">
    <source>
        <dbReference type="ARBA" id="ARBA00004141"/>
    </source>
</evidence>
<dbReference type="PANTHER" id="PTHR30133:SF2">
    <property type="entry name" value="ARGININE ABC TRANSPORTER PERMEASE PROTEIN ARTQ"/>
    <property type="match status" value="1"/>
</dbReference>
<evidence type="ECO:0000313" key="7">
    <source>
        <dbReference type="Proteomes" id="UP000214596"/>
    </source>
</evidence>
<feature type="non-terminal residue" evidence="6">
    <location>
        <position position="60"/>
    </location>
</feature>
<protein>
    <submittedName>
        <fullName evidence="6">ABC transporter</fullName>
    </submittedName>
</protein>
<keyword evidence="2 5" id="KW-0812">Transmembrane</keyword>
<dbReference type="InterPro" id="IPR051613">
    <property type="entry name" value="ABC_transp_permease_HisMQ"/>
</dbReference>
<keyword evidence="3 5" id="KW-1133">Transmembrane helix</keyword>
<gene>
    <name evidence="6" type="ORF">CA163_15475</name>
</gene>
<dbReference type="GO" id="GO:0005886">
    <property type="term" value="C:plasma membrane"/>
    <property type="evidence" value="ECO:0007669"/>
    <property type="project" value="TreeGrafter"/>
</dbReference>
<dbReference type="PANTHER" id="PTHR30133">
    <property type="entry name" value="CATIONIC AMINO ACID TRANSPORTER, MEMBRANE COMPONENT"/>
    <property type="match status" value="1"/>
</dbReference>
<evidence type="ECO:0000256" key="3">
    <source>
        <dbReference type="ARBA" id="ARBA00022989"/>
    </source>
</evidence>
<dbReference type="InterPro" id="IPR035906">
    <property type="entry name" value="MetI-like_sf"/>
</dbReference>
<dbReference type="SUPFAM" id="SSF161098">
    <property type="entry name" value="MetI-like"/>
    <property type="match status" value="1"/>
</dbReference>
<keyword evidence="4 5" id="KW-0472">Membrane</keyword>
<organism evidence="6 7">
    <name type="scientific">Vibrio parahaemolyticus</name>
    <dbReference type="NCBI Taxonomy" id="670"/>
    <lineage>
        <taxon>Bacteria</taxon>
        <taxon>Pseudomonadati</taxon>
        <taxon>Pseudomonadota</taxon>
        <taxon>Gammaproteobacteria</taxon>
        <taxon>Vibrionales</taxon>
        <taxon>Vibrionaceae</taxon>
        <taxon>Vibrio</taxon>
    </lineage>
</organism>
<dbReference type="Proteomes" id="UP000214596">
    <property type="component" value="Unassembled WGS sequence"/>
</dbReference>
<proteinExistence type="predicted"/>
<dbReference type="STRING" id="670.ACZ92_06400"/>
<reference evidence="6 7" key="1">
    <citation type="journal article" date="2017" name="Appl. Environ. Microbiol.">
        <title>Parallel evolution of two clades of a major Atlantic endemic Vibrio parahaemolyticus pathogen lineage by independent acquisition of related pathogenicity islands.</title>
        <authorList>
            <person name="Xu F."/>
            <person name="Gonzalez-Escalona N."/>
            <person name="Drees K.P."/>
            <person name="Sebra R.P."/>
            <person name="Cooper V.S."/>
            <person name="Jones S.H."/>
            <person name="Whistler C.A."/>
        </authorList>
    </citation>
    <scope>NUCLEOTIDE SEQUENCE [LARGE SCALE GENOMIC DNA]</scope>
    <source>
        <strain evidence="6 7">MAVP-3</strain>
    </source>
</reference>
<evidence type="ECO:0000256" key="5">
    <source>
        <dbReference type="SAM" id="Phobius"/>
    </source>
</evidence>
<evidence type="ECO:0000313" key="6">
    <source>
        <dbReference type="EMBL" id="OXE31900.1"/>
    </source>
</evidence>
<name>A0A227J9X4_VIBPH</name>
<sequence length="60" mass="6512">MAFTGYSLSLVQASWMTVQLAFTSLLVGLILAVVFASGEMARRAFVKWPTTAFVTVVRGL</sequence>
<feature type="transmembrane region" description="Helical" evidence="5">
    <location>
        <begin position="20"/>
        <end position="38"/>
    </location>
</feature>
<accession>A0A227J9X4</accession>
<evidence type="ECO:0000256" key="2">
    <source>
        <dbReference type="ARBA" id="ARBA00022692"/>
    </source>
</evidence>
<dbReference type="EMBL" id="NIXT01000925">
    <property type="protein sequence ID" value="OXE31900.1"/>
    <property type="molecule type" value="Genomic_DNA"/>
</dbReference>
<comment type="caution">
    <text evidence="6">The sequence shown here is derived from an EMBL/GenBank/DDBJ whole genome shotgun (WGS) entry which is preliminary data.</text>
</comment>
<dbReference type="AlphaFoldDB" id="A0A227J9X4"/>
<comment type="subcellular location">
    <subcellularLocation>
        <location evidence="1">Membrane</location>
        <topology evidence="1">Multi-pass membrane protein</topology>
    </subcellularLocation>
</comment>